<evidence type="ECO:0000313" key="2">
    <source>
        <dbReference type="Proteomes" id="UP000216133"/>
    </source>
</evidence>
<gene>
    <name evidence="1" type="ORF">CHH61_26850</name>
</gene>
<dbReference type="EMBL" id="NPBS01001089">
    <property type="protein sequence ID" value="PAF11524.1"/>
    <property type="molecule type" value="Genomic_DNA"/>
</dbReference>
<accession>A0A268QU20</accession>
<comment type="caution">
    <text evidence="1">The sequence shown here is derived from an EMBL/GenBank/DDBJ whole genome shotgun (WGS) entry which is preliminary data.</text>
</comment>
<dbReference type="Proteomes" id="UP000216133">
    <property type="component" value="Unassembled WGS sequence"/>
</dbReference>
<evidence type="ECO:0000313" key="1">
    <source>
        <dbReference type="EMBL" id="PAF11524.1"/>
    </source>
</evidence>
<reference evidence="1 2" key="1">
    <citation type="submission" date="2017-07" db="EMBL/GenBank/DDBJ databases">
        <title>Isolation and whole genome analysis of endospore-forming bacteria from heroin.</title>
        <authorList>
            <person name="Kalinowski J."/>
            <person name="Ahrens B."/>
            <person name="Al-Dilaimi A."/>
            <person name="Winkler A."/>
            <person name="Wibberg D."/>
            <person name="Schleenbecker U."/>
            <person name="Ruckert C."/>
            <person name="Wolfel R."/>
            <person name="Grass G."/>
        </authorList>
    </citation>
    <scope>NUCLEOTIDE SEQUENCE [LARGE SCALE GENOMIC DNA]</scope>
    <source>
        <strain evidence="1 2">7523-2</strain>
    </source>
</reference>
<sequence length="67" mass="7532">YKRTTIRDAVMNTSQESMNLGTTFITMGSSGPKFYDNESYDWDNVVFDENVQTGVVLEASDEALTLK</sequence>
<name>A0A268QU20_SHOCL</name>
<dbReference type="AlphaFoldDB" id="A0A268QU20"/>
<dbReference type="RefSeq" id="WP_143118236.1">
    <property type="nucleotide sequence ID" value="NZ_NPBS01001089.1"/>
</dbReference>
<feature type="non-terminal residue" evidence="1">
    <location>
        <position position="1"/>
    </location>
</feature>
<proteinExistence type="predicted"/>
<organism evidence="1 2">
    <name type="scientific">Shouchella clausii</name>
    <name type="common">Alkalihalobacillus clausii</name>
    <dbReference type="NCBI Taxonomy" id="79880"/>
    <lineage>
        <taxon>Bacteria</taxon>
        <taxon>Bacillati</taxon>
        <taxon>Bacillota</taxon>
        <taxon>Bacilli</taxon>
        <taxon>Bacillales</taxon>
        <taxon>Bacillaceae</taxon>
        <taxon>Shouchella</taxon>
    </lineage>
</organism>
<feature type="non-terminal residue" evidence="1">
    <location>
        <position position="67"/>
    </location>
</feature>
<protein>
    <submittedName>
        <fullName evidence="1">Uncharacterized protein</fullName>
    </submittedName>
</protein>